<sequence>MNHAPTYYTQSGKPSHRNRNTALR</sequence>
<accession>A0A0E9VYH9</accession>
<protein>
    <submittedName>
        <fullName evidence="2">Uncharacterized protein</fullName>
    </submittedName>
</protein>
<name>A0A0E9VYH9_ANGAN</name>
<reference evidence="2" key="1">
    <citation type="submission" date="2014-11" db="EMBL/GenBank/DDBJ databases">
        <authorList>
            <person name="Amaro Gonzalez C."/>
        </authorList>
    </citation>
    <scope>NUCLEOTIDE SEQUENCE</scope>
</reference>
<reference evidence="2" key="2">
    <citation type="journal article" date="2015" name="Fish Shellfish Immunol.">
        <title>Early steps in the European eel (Anguilla anguilla)-Vibrio vulnificus interaction in the gills: Role of the RtxA13 toxin.</title>
        <authorList>
            <person name="Callol A."/>
            <person name="Pajuelo D."/>
            <person name="Ebbesson L."/>
            <person name="Teles M."/>
            <person name="MacKenzie S."/>
            <person name="Amaro C."/>
        </authorList>
    </citation>
    <scope>NUCLEOTIDE SEQUENCE</scope>
</reference>
<feature type="region of interest" description="Disordered" evidence="1">
    <location>
        <begin position="1"/>
        <end position="24"/>
    </location>
</feature>
<evidence type="ECO:0000256" key="1">
    <source>
        <dbReference type="SAM" id="MobiDB-lite"/>
    </source>
</evidence>
<dbReference type="EMBL" id="GBXM01025451">
    <property type="protein sequence ID" value="JAH83126.1"/>
    <property type="molecule type" value="Transcribed_RNA"/>
</dbReference>
<proteinExistence type="predicted"/>
<organism evidence="2">
    <name type="scientific">Anguilla anguilla</name>
    <name type="common">European freshwater eel</name>
    <name type="synonym">Muraena anguilla</name>
    <dbReference type="NCBI Taxonomy" id="7936"/>
    <lineage>
        <taxon>Eukaryota</taxon>
        <taxon>Metazoa</taxon>
        <taxon>Chordata</taxon>
        <taxon>Craniata</taxon>
        <taxon>Vertebrata</taxon>
        <taxon>Euteleostomi</taxon>
        <taxon>Actinopterygii</taxon>
        <taxon>Neopterygii</taxon>
        <taxon>Teleostei</taxon>
        <taxon>Anguilliformes</taxon>
        <taxon>Anguillidae</taxon>
        <taxon>Anguilla</taxon>
    </lineage>
</organism>
<evidence type="ECO:0000313" key="2">
    <source>
        <dbReference type="EMBL" id="JAH83126.1"/>
    </source>
</evidence>
<feature type="compositionally biased region" description="Basic residues" evidence="1">
    <location>
        <begin position="14"/>
        <end position="24"/>
    </location>
</feature>
<dbReference type="AlphaFoldDB" id="A0A0E9VYH9"/>